<evidence type="ECO:0000256" key="3">
    <source>
        <dbReference type="ARBA" id="ARBA00023239"/>
    </source>
</evidence>
<dbReference type="PANTHER" id="PTHR48078">
    <property type="entry name" value="THREONINE DEHYDRATASE, MITOCHONDRIAL-RELATED"/>
    <property type="match status" value="1"/>
</dbReference>
<gene>
    <name evidence="8" type="primary">Dsim\GD18609</name>
    <name evidence="8" type="ORF">Dsim_GD18609</name>
</gene>
<evidence type="ECO:0000259" key="7">
    <source>
        <dbReference type="Pfam" id="PF00291"/>
    </source>
</evidence>
<feature type="region of interest" description="Disordered" evidence="6">
    <location>
        <begin position="1"/>
        <end position="23"/>
    </location>
</feature>
<dbReference type="EMBL" id="CM000364">
    <property type="protein sequence ID" value="EDX13641.1"/>
    <property type="molecule type" value="Genomic_DNA"/>
</dbReference>
<feature type="domain" description="Tryptophan synthase beta chain-like PALP" evidence="7">
    <location>
        <begin position="71"/>
        <end position="148"/>
    </location>
</feature>
<dbReference type="GO" id="GO:0004794">
    <property type="term" value="F:threonine deaminase activity"/>
    <property type="evidence" value="ECO:0007669"/>
    <property type="project" value="TreeGrafter"/>
</dbReference>
<dbReference type="STRING" id="7240.B4QWN7"/>
<name>B4QWN7_DROSI</name>
<dbReference type="OrthoDB" id="4418812at2759"/>
<dbReference type="PhylomeDB" id="B4QWN7"/>
<dbReference type="GO" id="GO:0006567">
    <property type="term" value="P:L-threonine catabolic process"/>
    <property type="evidence" value="ECO:0007669"/>
    <property type="project" value="TreeGrafter"/>
</dbReference>
<keyword evidence="2" id="KW-0663">Pyridoxal phosphate</keyword>
<dbReference type="SUPFAM" id="SSF53686">
    <property type="entry name" value="Tryptophan synthase beta subunit-like PLP-dependent enzymes"/>
    <property type="match status" value="1"/>
</dbReference>
<dbReference type="GO" id="GO:0006565">
    <property type="term" value="P:L-serine catabolic process"/>
    <property type="evidence" value="ECO:0007669"/>
    <property type="project" value="TreeGrafter"/>
</dbReference>
<dbReference type="GO" id="GO:0042802">
    <property type="term" value="F:identical protein binding"/>
    <property type="evidence" value="ECO:0007669"/>
    <property type="project" value="EnsemblMetazoa"/>
</dbReference>
<evidence type="ECO:0000313" key="9">
    <source>
        <dbReference type="Proteomes" id="UP000000304"/>
    </source>
</evidence>
<organism evidence="8 9">
    <name type="scientific">Drosophila simulans</name>
    <name type="common">Fruit fly</name>
    <dbReference type="NCBI Taxonomy" id="7240"/>
    <lineage>
        <taxon>Eukaryota</taxon>
        <taxon>Metazoa</taxon>
        <taxon>Ecdysozoa</taxon>
        <taxon>Arthropoda</taxon>
        <taxon>Hexapoda</taxon>
        <taxon>Insecta</taxon>
        <taxon>Pterygota</taxon>
        <taxon>Neoptera</taxon>
        <taxon>Endopterygota</taxon>
        <taxon>Diptera</taxon>
        <taxon>Brachycera</taxon>
        <taxon>Muscomorpha</taxon>
        <taxon>Ephydroidea</taxon>
        <taxon>Drosophilidae</taxon>
        <taxon>Drosophila</taxon>
        <taxon>Sophophora</taxon>
    </lineage>
</organism>
<protein>
    <recommendedName>
        <fullName evidence="4">L-serine deaminase</fullName>
    </recommendedName>
    <alternativeName>
        <fullName evidence="5">L-threonine dehydratase</fullName>
    </alternativeName>
</protein>
<evidence type="ECO:0000313" key="8">
    <source>
        <dbReference type="EMBL" id="EDX13641.1"/>
    </source>
</evidence>
<dbReference type="GO" id="GO:0070178">
    <property type="term" value="P:D-serine metabolic process"/>
    <property type="evidence" value="ECO:0007669"/>
    <property type="project" value="EnsemblMetazoa"/>
</dbReference>
<dbReference type="Proteomes" id="UP000000304">
    <property type="component" value="Chromosome 3R"/>
</dbReference>
<dbReference type="GO" id="GO:0009097">
    <property type="term" value="P:isoleucine biosynthetic process"/>
    <property type="evidence" value="ECO:0007669"/>
    <property type="project" value="TreeGrafter"/>
</dbReference>
<keyword evidence="3" id="KW-0456">Lyase</keyword>
<dbReference type="HOGENOM" id="CLU_1058731_0_0_1"/>
<evidence type="ECO:0000256" key="1">
    <source>
        <dbReference type="ARBA" id="ARBA00001933"/>
    </source>
</evidence>
<proteinExistence type="predicted"/>
<evidence type="ECO:0000256" key="2">
    <source>
        <dbReference type="ARBA" id="ARBA00022898"/>
    </source>
</evidence>
<evidence type="ECO:0000256" key="5">
    <source>
        <dbReference type="ARBA" id="ARBA00042605"/>
    </source>
</evidence>
<dbReference type="GO" id="GO:0003941">
    <property type="term" value="F:L-serine ammonia-lyase activity"/>
    <property type="evidence" value="ECO:0007669"/>
    <property type="project" value="TreeGrafter"/>
</dbReference>
<dbReference type="AlphaFoldDB" id="B4QWN7"/>
<comment type="cofactor">
    <cofactor evidence="1">
        <name>pyridoxal 5'-phosphate</name>
        <dbReference type="ChEBI" id="CHEBI:597326"/>
    </cofactor>
</comment>
<dbReference type="CDD" id="cd04886">
    <property type="entry name" value="ACT_ThrD-II-like"/>
    <property type="match status" value="1"/>
</dbReference>
<dbReference type="InterPro" id="IPR036052">
    <property type="entry name" value="TrpB-like_PALP_sf"/>
</dbReference>
<dbReference type="Pfam" id="PF00291">
    <property type="entry name" value="PALP"/>
    <property type="match status" value="1"/>
</dbReference>
<dbReference type="InterPro" id="IPR044561">
    <property type="entry name" value="ACT_ThrD-II-like"/>
</dbReference>
<reference evidence="8 9" key="1">
    <citation type="journal article" date="2007" name="Nature">
        <title>Evolution of genes and genomes on the Drosophila phylogeny.</title>
        <authorList>
            <consortium name="Drosophila 12 Genomes Consortium"/>
            <person name="Clark A.G."/>
            <person name="Eisen M.B."/>
            <person name="Smith D.R."/>
            <person name="Bergman C.M."/>
            <person name="Oliver B."/>
            <person name="Markow T.A."/>
            <person name="Kaufman T.C."/>
            <person name="Kellis M."/>
            <person name="Gelbart W."/>
            <person name="Iyer V.N."/>
            <person name="Pollard D.A."/>
            <person name="Sackton T.B."/>
            <person name="Larracuente A.M."/>
            <person name="Singh N.D."/>
            <person name="Abad J.P."/>
            <person name="Abt D.N."/>
            <person name="Adryan B."/>
            <person name="Aguade M."/>
            <person name="Akashi H."/>
            <person name="Anderson W.W."/>
            <person name="Aquadro C.F."/>
            <person name="Ardell D.H."/>
            <person name="Arguello R."/>
            <person name="Artieri C.G."/>
            <person name="Barbash D.A."/>
            <person name="Barker D."/>
            <person name="Barsanti P."/>
            <person name="Batterham P."/>
            <person name="Batzoglou S."/>
            <person name="Begun D."/>
            <person name="Bhutkar A."/>
            <person name="Blanco E."/>
            <person name="Bosak S.A."/>
            <person name="Bradley R.K."/>
            <person name="Brand A.D."/>
            <person name="Brent M.R."/>
            <person name="Brooks A.N."/>
            <person name="Brown R.H."/>
            <person name="Butlin R.K."/>
            <person name="Caggese C."/>
            <person name="Calvi B.R."/>
            <person name="Bernardo de Carvalho A."/>
            <person name="Caspi A."/>
            <person name="Castrezana S."/>
            <person name="Celniker S.E."/>
            <person name="Chang J.L."/>
            <person name="Chapple C."/>
            <person name="Chatterji S."/>
            <person name="Chinwalla A."/>
            <person name="Civetta A."/>
            <person name="Clifton S.W."/>
            <person name="Comeron J.M."/>
            <person name="Costello J.C."/>
            <person name="Coyne J.A."/>
            <person name="Daub J."/>
            <person name="David R.G."/>
            <person name="Delcher A.L."/>
            <person name="Delehaunty K."/>
            <person name="Do C.B."/>
            <person name="Ebling H."/>
            <person name="Edwards K."/>
            <person name="Eickbush T."/>
            <person name="Evans J.D."/>
            <person name="Filipski A."/>
            <person name="Findeiss S."/>
            <person name="Freyhult E."/>
            <person name="Fulton L."/>
            <person name="Fulton R."/>
            <person name="Garcia A.C."/>
            <person name="Gardiner A."/>
            <person name="Garfield D.A."/>
            <person name="Garvin B.E."/>
            <person name="Gibson G."/>
            <person name="Gilbert D."/>
            <person name="Gnerre S."/>
            <person name="Godfrey J."/>
            <person name="Good R."/>
            <person name="Gotea V."/>
            <person name="Gravely B."/>
            <person name="Greenberg A.J."/>
            <person name="Griffiths-Jones S."/>
            <person name="Gross S."/>
            <person name="Guigo R."/>
            <person name="Gustafson E.A."/>
            <person name="Haerty W."/>
            <person name="Hahn M.W."/>
            <person name="Halligan D.L."/>
            <person name="Halpern A.L."/>
            <person name="Halter G.M."/>
            <person name="Han M.V."/>
            <person name="Heger A."/>
            <person name="Hillier L."/>
            <person name="Hinrichs A.S."/>
            <person name="Holmes I."/>
            <person name="Hoskins R.A."/>
            <person name="Hubisz M.J."/>
            <person name="Hultmark D."/>
            <person name="Huntley M.A."/>
            <person name="Jaffe D.B."/>
            <person name="Jagadeeshan S."/>
            <person name="Jeck W.R."/>
            <person name="Johnson J."/>
            <person name="Jones C.D."/>
            <person name="Jordan W.C."/>
            <person name="Karpen G.H."/>
            <person name="Kataoka E."/>
            <person name="Keightley P.D."/>
            <person name="Kheradpour P."/>
            <person name="Kirkness E.F."/>
            <person name="Koerich L.B."/>
            <person name="Kristiansen K."/>
            <person name="Kudrna D."/>
            <person name="Kulathinal R.J."/>
            <person name="Kumar S."/>
            <person name="Kwok R."/>
            <person name="Lander E."/>
            <person name="Langley C.H."/>
            <person name="Lapoint R."/>
            <person name="Lazzaro B.P."/>
            <person name="Lee S.J."/>
            <person name="Levesque L."/>
            <person name="Li R."/>
            <person name="Lin C.F."/>
            <person name="Lin M.F."/>
            <person name="Lindblad-Toh K."/>
            <person name="Llopart A."/>
            <person name="Long M."/>
            <person name="Low L."/>
            <person name="Lozovsky E."/>
            <person name="Lu J."/>
            <person name="Luo M."/>
            <person name="Machado C.A."/>
            <person name="Makalowski W."/>
            <person name="Marzo M."/>
            <person name="Matsuda M."/>
            <person name="Matzkin L."/>
            <person name="McAllister B."/>
            <person name="McBride C.S."/>
            <person name="McKernan B."/>
            <person name="McKernan K."/>
            <person name="Mendez-Lago M."/>
            <person name="Minx P."/>
            <person name="Mollenhauer M.U."/>
            <person name="Montooth K."/>
            <person name="Mount S.M."/>
            <person name="Mu X."/>
            <person name="Myers E."/>
            <person name="Negre B."/>
            <person name="Newfeld S."/>
            <person name="Nielsen R."/>
            <person name="Noor M.A."/>
            <person name="O'Grady P."/>
            <person name="Pachter L."/>
            <person name="Papaceit M."/>
            <person name="Parisi M.J."/>
            <person name="Parisi M."/>
            <person name="Parts L."/>
            <person name="Pedersen J.S."/>
            <person name="Pesole G."/>
            <person name="Phillippy A.M."/>
            <person name="Ponting C.P."/>
            <person name="Pop M."/>
            <person name="Porcelli D."/>
            <person name="Powell J.R."/>
            <person name="Prohaska S."/>
            <person name="Pruitt K."/>
            <person name="Puig M."/>
            <person name="Quesneville H."/>
            <person name="Ram K.R."/>
            <person name="Rand D."/>
            <person name="Rasmussen M.D."/>
            <person name="Reed L.K."/>
            <person name="Reenan R."/>
            <person name="Reily A."/>
            <person name="Remington K.A."/>
            <person name="Rieger T.T."/>
            <person name="Ritchie M.G."/>
            <person name="Robin C."/>
            <person name="Rogers Y.H."/>
            <person name="Rohde C."/>
            <person name="Rozas J."/>
            <person name="Rubenfield M.J."/>
            <person name="Ruiz A."/>
            <person name="Russo S."/>
            <person name="Salzberg S.L."/>
            <person name="Sanchez-Gracia A."/>
            <person name="Saranga D.J."/>
            <person name="Sato H."/>
            <person name="Schaeffer S.W."/>
            <person name="Schatz M.C."/>
            <person name="Schlenke T."/>
            <person name="Schwartz R."/>
            <person name="Segarra C."/>
            <person name="Singh R.S."/>
            <person name="Sirot L."/>
            <person name="Sirota M."/>
            <person name="Sisneros N.B."/>
            <person name="Smith C.D."/>
            <person name="Smith T.F."/>
            <person name="Spieth J."/>
            <person name="Stage D.E."/>
            <person name="Stark A."/>
            <person name="Stephan W."/>
            <person name="Strausberg R.L."/>
            <person name="Strempel S."/>
            <person name="Sturgill D."/>
            <person name="Sutton G."/>
            <person name="Sutton G.G."/>
            <person name="Tao W."/>
            <person name="Teichmann S."/>
            <person name="Tobari Y.N."/>
            <person name="Tomimura Y."/>
            <person name="Tsolas J.M."/>
            <person name="Valente V.L."/>
            <person name="Venter E."/>
            <person name="Venter J.C."/>
            <person name="Vicario S."/>
            <person name="Vieira F.G."/>
            <person name="Vilella A.J."/>
            <person name="Villasante A."/>
            <person name="Walenz B."/>
            <person name="Wang J."/>
            <person name="Wasserman M."/>
            <person name="Watts T."/>
            <person name="Wilson D."/>
            <person name="Wilson R.K."/>
            <person name="Wing R.A."/>
            <person name="Wolfner M.F."/>
            <person name="Wong A."/>
            <person name="Wong G.K."/>
            <person name="Wu C.I."/>
            <person name="Wu G."/>
            <person name="Yamamoto D."/>
            <person name="Yang H.P."/>
            <person name="Yang S.P."/>
            <person name="Yorke J.A."/>
            <person name="Yoshida K."/>
            <person name="Zdobnov E."/>
            <person name="Zhang P."/>
            <person name="Zhang Y."/>
            <person name="Zimin A.V."/>
            <person name="Baldwin J."/>
            <person name="Abdouelleil A."/>
            <person name="Abdulkadir J."/>
            <person name="Abebe A."/>
            <person name="Abera B."/>
            <person name="Abreu J."/>
            <person name="Acer S.C."/>
            <person name="Aftuck L."/>
            <person name="Alexander A."/>
            <person name="An P."/>
            <person name="Anderson E."/>
            <person name="Anderson S."/>
            <person name="Arachi H."/>
            <person name="Azer M."/>
            <person name="Bachantsang P."/>
            <person name="Barry A."/>
            <person name="Bayul T."/>
            <person name="Berlin A."/>
            <person name="Bessette D."/>
            <person name="Bloom T."/>
            <person name="Blye J."/>
            <person name="Boguslavskiy L."/>
            <person name="Bonnet C."/>
            <person name="Boukhgalter B."/>
            <person name="Bourzgui I."/>
            <person name="Brown A."/>
            <person name="Cahill P."/>
            <person name="Channer S."/>
            <person name="Cheshatsang Y."/>
            <person name="Chuda L."/>
            <person name="Citroen M."/>
            <person name="Collymore A."/>
            <person name="Cooke P."/>
            <person name="Costello M."/>
            <person name="D'Aco K."/>
            <person name="Daza R."/>
            <person name="De Haan G."/>
            <person name="DeGray S."/>
            <person name="DeMaso C."/>
            <person name="Dhargay N."/>
            <person name="Dooley K."/>
            <person name="Dooley E."/>
            <person name="Doricent M."/>
            <person name="Dorje P."/>
            <person name="Dorjee K."/>
            <person name="Dupes A."/>
            <person name="Elong R."/>
            <person name="Falk J."/>
            <person name="Farina A."/>
            <person name="Faro S."/>
            <person name="Ferguson D."/>
            <person name="Fisher S."/>
            <person name="Foley C.D."/>
            <person name="Franke A."/>
            <person name="Friedrich D."/>
            <person name="Gadbois L."/>
            <person name="Gearin G."/>
            <person name="Gearin C.R."/>
            <person name="Giannoukos G."/>
            <person name="Goode T."/>
            <person name="Graham J."/>
            <person name="Grandbois E."/>
            <person name="Grewal S."/>
            <person name="Gyaltsen K."/>
            <person name="Hafez N."/>
            <person name="Hagos B."/>
            <person name="Hall J."/>
            <person name="Henson C."/>
            <person name="Hollinger A."/>
            <person name="Honan T."/>
            <person name="Huard M.D."/>
            <person name="Hughes L."/>
            <person name="Hurhula B."/>
            <person name="Husby M.E."/>
            <person name="Kamat A."/>
            <person name="Kanga B."/>
            <person name="Kashin S."/>
            <person name="Khazanovich D."/>
            <person name="Kisner P."/>
            <person name="Lance K."/>
            <person name="Lara M."/>
            <person name="Lee W."/>
            <person name="Lennon N."/>
            <person name="Letendre F."/>
            <person name="LeVine R."/>
            <person name="Lipovsky A."/>
            <person name="Liu X."/>
            <person name="Liu J."/>
            <person name="Liu S."/>
            <person name="Lokyitsang T."/>
            <person name="Lokyitsang Y."/>
            <person name="Lubonja R."/>
            <person name="Lui A."/>
            <person name="MacDonald P."/>
            <person name="Magnisalis V."/>
            <person name="Maru K."/>
            <person name="Matthews C."/>
            <person name="McCusker W."/>
            <person name="McDonough S."/>
            <person name="Mehta T."/>
            <person name="Meldrim J."/>
            <person name="Meneus L."/>
            <person name="Mihai O."/>
            <person name="Mihalev A."/>
            <person name="Mihova T."/>
            <person name="Mittelman R."/>
            <person name="Mlenga V."/>
            <person name="Montmayeur A."/>
            <person name="Mulrain L."/>
            <person name="Navidi A."/>
            <person name="Naylor J."/>
            <person name="Negash T."/>
            <person name="Nguyen T."/>
            <person name="Nguyen N."/>
            <person name="Nicol R."/>
            <person name="Norbu C."/>
            <person name="Norbu N."/>
            <person name="Novod N."/>
            <person name="O'Neill B."/>
            <person name="Osman S."/>
            <person name="Markiewicz E."/>
            <person name="Oyono O.L."/>
            <person name="Patti C."/>
            <person name="Phunkhang P."/>
            <person name="Pierre F."/>
            <person name="Priest M."/>
            <person name="Raghuraman S."/>
            <person name="Rege F."/>
            <person name="Reyes R."/>
            <person name="Rise C."/>
            <person name="Rogov P."/>
            <person name="Ross K."/>
            <person name="Ryan E."/>
            <person name="Settipalli S."/>
            <person name="Shea T."/>
            <person name="Sherpa N."/>
            <person name="Shi L."/>
            <person name="Shih D."/>
            <person name="Sparrow T."/>
            <person name="Spaulding J."/>
            <person name="Stalker J."/>
            <person name="Stange-Thomann N."/>
            <person name="Stavropoulos S."/>
            <person name="Stone C."/>
            <person name="Strader C."/>
            <person name="Tesfaye S."/>
            <person name="Thomson T."/>
            <person name="Thoulutsang Y."/>
            <person name="Thoulutsang D."/>
            <person name="Topham K."/>
            <person name="Topping I."/>
            <person name="Tsamla T."/>
            <person name="Vassiliev H."/>
            <person name="Vo A."/>
            <person name="Wangchuk T."/>
            <person name="Wangdi T."/>
            <person name="Weiand M."/>
            <person name="Wilkinson J."/>
            <person name="Wilson A."/>
            <person name="Yadav S."/>
            <person name="Young G."/>
            <person name="Yu Q."/>
            <person name="Zembek L."/>
            <person name="Zhong D."/>
            <person name="Zimmer A."/>
            <person name="Zwirko Z."/>
            <person name="Jaffe D.B."/>
            <person name="Alvarez P."/>
            <person name="Brockman W."/>
            <person name="Butler J."/>
            <person name="Chin C."/>
            <person name="Gnerre S."/>
            <person name="Grabherr M."/>
            <person name="Kleber M."/>
            <person name="Mauceli E."/>
            <person name="MacCallum I."/>
        </authorList>
    </citation>
    <scope>NUCLEOTIDE SEQUENCE [LARGE SCALE GENOMIC DNA]</scope>
    <source>
        <strain evidence="9">white501</strain>
    </source>
</reference>
<keyword evidence="9" id="KW-1185">Reference proteome</keyword>
<dbReference type="Gene3D" id="3.40.50.1100">
    <property type="match status" value="1"/>
</dbReference>
<accession>B4QWN7</accession>
<evidence type="ECO:0000256" key="4">
    <source>
        <dbReference type="ARBA" id="ARBA00041766"/>
    </source>
</evidence>
<dbReference type="PANTHER" id="PTHR48078:SF19">
    <property type="entry name" value="ACT DOMAIN-CONTAINING PROTEIN"/>
    <property type="match status" value="1"/>
</dbReference>
<dbReference type="InterPro" id="IPR050147">
    <property type="entry name" value="Ser/Thr_Dehydratase"/>
</dbReference>
<sequence length="263" mass="29062">MSQAVKTEAPKEPNGSAAKANGTAVNGKLEALKRPRHVSGGVEEIIDPFCNPEKPQRISFHDVTSAAFLIRGGVERTPCPKSTSSDLYGMELYLKKDFLQYTGSFKERGARYALLSLTEEQKRTRVISASLGNHAQAPCYHGWKLNIPSDQCVLSVRKHRHTVLVVVGARLAAVVAWLVQCGGSDRPGGINDLCALLVRVGVSIKDIMHERAWLRDVYTVEVKVVCETVDWTHSLELKNELKKFYSKVQFSDVPLALTNDTDS</sequence>
<evidence type="ECO:0000256" key="6">
    <source>
        <dbReference type="SAM" id="MobiDB-lite"/>
    </source>
</evidence>
<dbReference type="InterPro" id="IPR001926">
    <property type="entry name" value="TrpB-like_PALP"/>
</dbReference>